<comment type="caution">
    <text evidence="2">The sequence shown here is derived from an EMBL/GenBank/DDBJ whole genome shotgun (WGS) entry which is preliminary data.</text>
</comment>
<evidence type="ECO:0000259" key="1">
    <source>
        <dbReference type="PROSITE" id="PS51061"/>
    </source>
</evidence>
<dbReference type="AlphaFoldDB" id="A0A1G2KUT5"/>
<feature type="domain" description="R3H" evidence="1">
    <location>
        <begin position="82"/>
        <end position="148"/>
    </location>
</feature>
<dbReference type="PANTHER" id="PTHR35800:SF1">
    <property type="entry name" value="RNA-BINDING PROTEIN KHPB"/>
    <property type="match status" value="1"/>
</dbReference>
<dbReference type="Pfam" id="PF01424">
    <property type="entry name" value="R3H"/>
    <property type="match status" value="1"/>
</dbReference>
<dbReference type="InterPro" id="IPR015946">
    <property type="entry name" value="KH_dom-like_a/b"/>
</dbReference>
<accession>A0A1G2KUT5</accession>
<dbReference type="SMART" id="SM00393">
    <property type="entry name" value="R3H"/>
    <property type="match status" value="1"/>
</dbReference>
<dbReference type="Gene3D" id="3.30.300.20">
    <property type="match status" value="1"/>
</dbReference>
<proteinExistence type="predicted"/>
<dbReference type="InterPro" id="IPR036867">
    <property type="entry name" value="R3H_dom_sf"/>
</dbReference>
<dbReference type="InterPro" id="IPR039247">
    <property type="entry name" value="KhpB"/>
</dbReference>
<evidence type="ECO:0000313" key="2">
    <source>
        <dbReference type="EMBL" id="OHA03185.1"/>
    </source>
</evidence>
<dbReference type="PROSITE" id="PS51061">
    <property type="entry name" value="R3H"/>
    <property type="match status" value="1"/>
</dbReference>
<dbReference type="Proteomes" id="UP000177811">
    <property type="component" value="Unassembled WGS sequence"/>
</dbReference>
<dbReference type="GO" id="GO:0003723">
    <property type="term" value="F:RNA binding"/>
    <property type="evidence" value="ECO:0007669"/>
    <property type="project" value="InterPro"/>
</dbReference>
<gene>
    <name evidence="2" type="ORF">A3C16_01850</name>
</gene>
<dbReference type="InterPro" id="IPR034079">
    <property type="entry name" value="R3H_KhpB"/>
</dbReference>
<organism evidence="2 3">
    <name type="scientific">Candidatus Sungbacteria bacterium RIFCSPHIGHO2_02_FULL_51_29</name>
    <dbReference type="NCBI Taxonomy" id="1802273"/>
    <lineage>
        <taxon>Bacteria</taxon>
        <taxon>Candidatus Sungiibacteriota</taxon>
    </lineage>
</organism>
<dbReference type="InterPro" id="IPR001374">
    <property type="entry name" value="R3H_dom"/>
</dbReference>
<dbReference type="SUPFAM" id="SSF82708">
    <property type="entry name" value="R3H domain"/>
    <property type="match status" value="1"/>
</dbReference>
<protein>
    <recommendedName>
        <fullName evidence="1">R3H domain-containing protein</fullName>
    </recommendedName>
</protein>
<dbReference type="CDD" id="cd02644">
    <property type="entry name" value="R3H_jag"/>
    <property type="match status" value="1"/>
</dbReference>
<name>A0A1G2KUT5_9BACT</name>
<dbReference type="EMBL" id="MHQL01000019">
    <property type="protein sequence ID" value="OHA03185.1"/>
    <property type="molecule type" value="Genomic_DNA"/>
</dbReference>
<dbReference type="PANTHER" id="PTHR35800">
    <property type="entry name" value="PROTEIN JAG"/>
    <property type="match status" value="1"/>
</dbReference>
<sequence>MEKVKEKTKDVLARLGVEGDVTITESARSDASTVAIATADARLLIGERGQNLIALEHIVKKLLAKEMEAVPRFFLDINGYRAAQADELKEEVKTIAKKVRLYRKEIKMRAMRPHERLVVHMALAEYPDITTESVGQDPERTVVIKPYP</sequence>
<reference evidence="2 3" key="1">
    <citation type="journal article" date="2016" name="Nat. Commun.">
        <title>Thousands of microbial genomes shed light on interconnected biogeochemical processes in an aquifer system.</title>
        <authorList>
            <person name="Anantharaman K."/>
            <person name="Brown C.T."/>
            <person name="Hug L.A."/>
            <person name="Sharon I."/>
            <person name="Castelle C.J."/>
            <person name="Probst A.J."/>
            <person name="Thomas B.C."/>
            <person name="Singh A."/>
            <person name="Wilkins M.J."/>
            <person name="Karaoz U."/>
            <person name="Brodie E.L."/>
            <person name="Williams K.H."/>
            <person name="Hubbard S.S."/>
            <person name="Banfield J.F."/>
        </authorList>
    </citation>
    <scope>NUCLEOTIDE SEQUENCE [LARGE SCALE GENOMIC DNA]</scope>
</reference>
<evidence type="ECO:0000313" key="3">
    <source>
        <dbReference type="Proteomes" id="UP000177811"/>
    </source>
</evidence>
<dbReference type="Gene3D" id="3.30.1370.50">
    <property type="entry name" value="R3H-like domain"/>
    <property type="match status" value="1"/>
</dbReference>